<dbReference type="GO" id="GO:0015297">
    <property type="term" value="F:antiporter activity"/>
    <property type="evidence" value="ECO:0007669"/>
    <property type="project" value="UniProtKB-KW"/>
</dbReference>
<keyword evidence="6" id="KW-0406">Ion transport</keyword>
<reference evidence="11" key="1">
    <citation type="journal article" date="2020" name="Int. J. Syst. Evol. Microbiol.">
        <title>Alteromonas alba sp. nov., a marine bacterium isolated from the seawater of the West Pacific Ocean.</title>
        <authorList>
            <person name="Sun C."/>
            <person name="Wu Y.-H."/>
            <person name="Xamxidin M."/>
            <person name="Cheng H."/>
            <person name="Xu X.-W."/>
        </authorList>
    </citation>
    <scope>NUCLEOTIDE SEQUENCE [LARGE SCALE GENOMIC DNA]</scope>
    <source>
        <strain evidence="11">190</strain>
    </source>
</reference>
<evidence type="ECO:0000256" key="2">
    <source>
        <dbReference type="ARBA" id="ARBA00022448"/>
    </source>
</evidence>
<feature type="transmembrane region" description="Helical" evidence="8">
    <location>
        <begin position="6"/>
        <end position="21"/>
    </location>
</feature>
<comment type="caution">
    <text evidence="10">The sequence shown here is derived from an EMBL/GenBank/DDBJ whole genome shotgun (WGS) entry which is preliminary data.</text>
</comment>
<accession>A0A2S9VAF7</accession>
<feature type="transmembrane region" description="Helical" evidence="8">
    <location>
        <begin position="90"/>
        <end position="114"/>
    </location>
</feature>
<evidence type="ECO:0000256" key="6">
    <source>
        <dbReference type="ARBA" id="ARBA00023065"/>
    </source>
</evidence>
<proteinExistence type="predicted"/>
<feature type="transmembrane region" description="Helical" evidence="8">
    <location>
        <begin position="33"/>
        <end position="52"/>
    </location>
</feature>
<keyword evidence="7 8" id="KW-0472">Membrane</keyword>
<evidence type="ECO:0000256" key="8">
    <source>
        <dbReference type="SAM" id="Phobius"/>
    </source>
</evidence>
<evidence type="ECO:0000256" key="7">
    <source>
        <dbReference type="ARBA" id="ARBA00023136"/>
    </source>
</evidence>
<protein>
    <submittedName>
        <fullName evidence="10">Sodium:proton antiporter</fullName>
    </submittedName>
</protein>
<evidence type="ECO:0000313" key="10">
    <source>
        <dbReference type="EMBL" id="PRO73459.1"/>
    </source>
</evidence>
<organism evidence="10 11">
    <name type="scientific">Alteromonas alba</name>
    <dbReference type="NCBI Taxonomy" id="2079529"/>
    <lineage>
        <taxon>Bacteria</taxon>
        <taxon>Pseudomonadati</taxon>
        <taxon>Pseudomonadota</taxon>
        <taxon>Gammaproteobacteria</taxon>
        <taxon>Alteromonadales</taxon>
        <taxon>Alteromonadaceae</taxon>
        <taxon>Alteromonas/Salinimonas group</taxon>
        <taxon>Alteromonas</taxon>
    </lineage>
</organism>
<dbReference type="OrthoDB" id="9810860at2"/>
<feature type="domain" description="Cation/H+ exchanger transmembrane" evidence="9">
    <location>
        <begin position="13"/>
        <end position="392"/>
    </location>
</feature>
<feature type="transmembrane region" description="Helical" evidence="8">
    <location>
        <begin position="58"/>
        <end position="78"/>
    </location>
</feature>
<name>A0A2S9VAF7_9ALTE</name>
<dbReference type="AlphaFoldDB" id="A0A2S9VAF7"/>
<sequence length="412" mass="45375">MDNHIILLILTLLILTFGLFSKLSERSFISGPMVFLSVGILISPMGFNLITVNLDTEIVKTLAELTLILILFVDASYLKYCRLSKILAGIPARLLLIGLPLTMLVGAFSAQYFFPTYNLWVLALLALILSPTDAALGQAVVQSKMVPKRIQESISIESGLNDGIVLPPILLCISVLGSGITSLNNESYWLTFMATQLFIAPLVGGLVGYAGGKLVDHATLKNWMSHTFHHLVSFALAILAYCAAELIHGNGFIAAFFAGLMLSTKIPLVRTQIQEFSEAQGKLFSLIIFFLFGLVCVPNFYIYWDLNLLMYALLSLTLIRMIPVFIALIGVKIDFYSKIFIAWFGPRGIASILYLFIVIVELEVTGYEQLMAVIVLTVLFSVFAHGITAVMMSKQFKAISEDANSESTKNCQ</sequence>
<evidence type="ECO:0000256" key="3">
    <source>
        <dbReference type="ARBA" id="ARBA00022449"/>
    </source>
</evidence>
<feature type="transmembrane region" description="Helical" evidence="8">
    <location>
        <begin position="308"/>
        <end position="328"/>
    </location>
</feature>
<feature type="transmembrane region" description="Helical" evidence="8">
    <location>
        <begin position="340"/>
        <end position="360"/>
    </location>
</feature>
<evidence type="ECO:0000313" key="11">
    <source>
        <dbReference type="Proteomes" id="UP000238949"/>
    </source>
</evidence>
<dbReference type="PANTHER" id="PTHR32507">
    <property type="entry name" value="NA(+)/H(+) ANTIPORTER 1"/>
    <property type="match status" value="1"/>
</dbReference>
<dbReference type="InterPro" id="IPR006153">
    <property type="entry name" value="Cation/H_exchanger_TM"/>
</dbReference>
<feature type="transmembrane region" description="Helical" evidence="8">
    <location>
        <begin position="283"/>
        <end position="302"/>
    </location>
</feature>
<keyword evidence="3" id="KW-0050">Antiport</keyword>
<keyword evidence="2" id="KW-0813">Transport</keyword>
<dbReference type="Proteomes" id="UP000238949">
    <property type="component" value="Unassembled WGS sequence"/>
</dbReference>
<feature type="transmembrane region" description="Helical" evidence="8">
    <location>
        <begin position="372"/>
        <end position="392"/>
    </location>
</feature>
<feature type="transmembrane region" description="Helical" evidence="8">
    <location>
        <begin position="231"/>
        <end position="262"/>
    </location>
</feature>
<keyword evidence="4 8" id="KW-0812">Transmembrane</keyword>
<feature type="transmembrane region" description="Helical" evidence="8">
    <location>
        <begin position="120"/>
        <end position="141"/>
    </location>
</feature>
<evidence type="ECO:0000256" key="5">
    <source>
        <dbReference type="ARBA" id="ARBA00022989"/>
    </source>
</evidence>
<evidence type="ECO:0000256" key="4">
    <source>
        <dbReference type="ARBA" id="ARBA00022692"/>
    </source>
</evidence>
<keyword evidence="11" id="KW-1185">Reference proteome</keyword>
<evidence type="ECO:0000256" key="1">
    <source>
        <dbReference type="ARBA" id="ARBA00004651"/>
    </source>
</evidence>
<dbReference type="GO" id="GO:1902600">
    <property type="term" value="P:proton transmembrane transport"/>
    <property type="evidence" value="ECO:0007669"/>
    <property type="project" value="InterPro"/>
</dbReference>
<dbReference type="EMBL" id="PVNP01000113">
    <property type="protein sequence ID" value="PRO73459.1"/>
    <property type="molecule type" value="Genomic_DNA"/>
</dbReference>
<feature type="transmembrane region" description="Helical" evidence="8">
    <location>
        <begin position="188"/>
        <end position="211"/>
    </location>
</feature>
<dbReference type="Pfam" id="PF00999">
    <property type="entry name" value="Na_H_Exchanger"/>
    <property type="match status" value="1"/>
</dbReference>
<evidence type="ECO:0000259" key="9">
    <source>
        <dbReference type="Pfam" id="PF00999"/>
    </source>
</evidence>
<dbReference type="RefSeq" id="WP_105934691.1">
    <property type="nucleotide sequence ID" value="NZ_PVNP01000113.1"/>
</dbReference>
<keyword evidence="5 8" id="KW-1133">Transmembrane helix</keyword>
<dbReference type="PANTHER" id="PTHR32507:SF8">
    <property type="entry name" value="CNH1P"/>
    <property type="match status" value="1"/>
</dbReference>
<gene>
    <name evidence="10" type="ORF">C6Y40_11370</name>
</gene>
<dbReference type="GO" id="GO:0005886">
    <property type="term" value="C:plasma membrane"/>
    <property type="evidence" value="ECO:0007669"/>
    <property type="project" value="UniProtKB-SubCell"/>
</dbReference>
<comment type="subcellular location">
    <subcellularLocation>
        <location evidence="1">Cell membrane</location>
        <topology evidence="1">Multi-pass membrane protein</topology>
    </subcellularLocation>
</comment>